<dbReference type="SUPFAM" id="SSF48403">
    <property type="entry name" value="Ankyrin repeat"/>
    <property type="match status" value="1"/>
</dbReference>
<dbReference type="OMA" id="ANIMDYM"/>
<dbReference type="STRING" id="35128.B8BWW8"/>
<dbReference type="AlphaFoldDB" id="B8BWW8"/>
<dbReference type="FunFam" id="1.25.40.20:FF:000603">
    <property type="entry name" value="Predicted protein"/>
    <property type="match status" value="1"/>
</dbReference>
<dbReference type="Proteomes" id="UP000001449">
    <property type="component" value="Chromosome 3"/>
</dbReference>
<organism evidence="3 4">
    <name type="scientific">Thalassiosira pseudonana</name>
    <name type="common">Marine diatom</name>
    <name type="synonym">Cyclotella nana</name>
    <dbReference type="NCBI Taxonomy" id="35128"/>
    <lineage>
        <taxon>Eukaryota</taxon>
        <taxon>Sar</taxon>
        <taxon>Stramenopiles</taxon>
        <taxon>Ochrophyta</taxon>
        <taxon>Bacillariophyta</taxon>
        <taxon>Coscinodiscophyceae</taxon>
        <taxon>Thalassiosirophycidae</taxon>
        <taxon>Thalassiosirales</taxon>
        <taxon>Thalassiosiraceae</taxon>
        <taxon>Thalassiosira</taxon>
    </lineage>
</organism>
<dbReference type="InterPro" id="IPR052420">
    <property type="entry name" value="Espin/Espin-like"/>
</dbReference>
<dbReference type="GO" id="GO:0051015">
    <property type="term" value="F:actin filament binding"/>
    <property type="evidence" value="ECO:0000318"/>
    <property type="project" value="GO_Central"/>
</dbReference>
<name>B8BWW8_THAPS</name>
<dbReference type="PANTHER" id="PTHR24153">
    <property type="entry name" value="ESPIN"/>
    <property type="match status" value="1"/>
</dbReference>
<gene>
    <name evidence="3" type="ORF">THAPSDRAFT_3132</name>
</gene>
<dbReference type="HOGENOM" id="CLU_1232034_0_0_1"/>
<dbReference type="PaxDb" id="35128-Thaps3132"/>
<dbReference type="GO" id="GO:0005737">
    <property type="term" value="C:cytoplasm"/>
    <property type="evidence" value="ECO:0000318"/>
    <property type="project" value="GO_Central"/>
</dbReference>
<protein>
    <submittedName>
        <fullName evidence="3">Uncharacterized protein</fullName>
    </submittedName>
</protein>
<dbReference type="KEGG" id="tps:THAPSDRAFT_3132"/>
<accession>B8BWW8</accession>
<keyword evidence="2" id="KW-0040">ANK repeat</keyword>
<dbReference type="EMBL" id="CM000640">
    <property type="protein sequence ID" value="EED94103.1"/>
    <property type="molecule type" value="Genomic_DNA"/>
</dbReference>
<reference evidence="3 4" key="2">
    <citation type="journal article" date="2008" name="Nature">
        <title>The Phaeodactylum genome reveals the evolutionary history of diatom genomes.</title>
        <authorList>
            <person name="Bowler C."/>
            <person name="Allen A.E."/>
            <person name="Badger J.H."/>
            <person name="Grimwood J."/>
            <person name="Jabbari K."/>
            <person name="Kuo A."/>
            <person name="Maheswari U."/>
            <person name="Martens C."/>
            <person name="Maumus F."/>
            <person name="Otillar R.P."/>
            <person name="Rayko E."/>
            <person name="Salamov A."/>
            <person name="Vandepoele K."/>
            <person name="Beszteri B."/>
            <person name="Gruber A."/>
            <person name="Heijde M."/>
            <person name="Katinka M."/>
            <person name="Mock T."/>
            <person name="Valentin K."/>
            <person name="Verret F."/>
            <person name="Berges J.A."/>
            <person name="Brownlee C."/>
            <person name="Cadoret J.P."/>
            <person name="Chiovitti A."/>
            <person name="Choi C.J."/>
            <person name="Coesel S."/>
            <person name="De Martino A."/>
            <person name="Detter J.C."/>
            <person name="Durkin C."/>
            <person name="Falciatore A."/>
            <person name="Fournet J."/>
            <person name="Haruta M."/>
            <person name="Huysman M.J."/>
            <person name="Jenkins B.D."/>
            <person name="Jiroutova K."/>
            <person name="Jorgensen R.E."/>
            <person name="Joubert Y."/>
            <person name="Kaplan A."/>
            <person name="Kroger N."/>
            <person name="Kroth P.G."/>
            <person name="La Roche J."/>
            <person name="Lindquist E."/>
            <person name="Lommer M."/>
            <person name="Martin-Jezequel V."/>
            <person name="Lopez P.J."/>
            <person name="Lucas S."/>
            <person name="Mangogna M."/>
            <person name="McGinnis K."/>
            <person name="Medlin L.K."/>
            <person name="Montsant A."/>
            <person name="Oudot-Le Secq M.P."/>
            <person name="Napoli C."/>
            <person name="Obornik M."/>
            <person name="Parker M.S."/>
            <person name="Petit J.L."/>
            <person name="Porcel B.M."/>
            <person name="Poulsen N."/>
            <person name="Robison M."/>
            <person name="Rychlewski L."/>
            <person name="Rynearson T.A."/>
            <person name="Schmutz J."/>
            <person name="Shapiro H."/>
            <person name="Siaut M."/>
            <person name="Stanley M."/>
            <person name="Sussman M.R."/>
            <person name="Taylor A.R."/>
            <person name="Vardi A."/>
            <person name="von Dassow P."/>
            <person name="Vyverman W."/>
            <person name="Willis A."/>
            <person name="Wyrwicz L.S."/>
            <person name="Rokhsar D.S."/>
            <person name="Weissenbach J."/>
            <person name="Armbrust E.V."/>
            <person name="Green B.R."/>
            <person name="Van de Peer Y."/>
            <person name="Grigoriev I.V."/>
        </authorList>
    </citation>
    <scope>NUCLEOTIDE SEQUENCE [LARGE SCALE GENOMIC DNA]</scope>
    <source>
        <strain evidence="3 4">CCMP1335</strain>
    </source>
</reference>
<dbReference type="Gene3D" id="1.25.40.20">
    <property type="entry name" value="Ankyrin repeat-containing domain"/>
    <property type="match status" value="1"/>
</dbReference>
<evidence type="ECO:0000313" key="3">
    <source>
        <dbReference type="EMBL" id="EED94103.1"/>
    </source>
</evidence>
<dbReference type="SMART" id="SM00248">
    <property type="entry name" value="ANK"/>
    <property type="match status" value="4"/>
</dbReference>
<keyword evidence="1" id="KW-0677">Repeat</keyword>
<dbReference type="InterPro" id="IPR002110">
    <property type="entry name" value="Ankyrin_rpt"/>
</dbReference>
<evidence type="ECO:0000313" key="4">
    <source>
        <dbReference type="Proteomes" id="UP000001449"/>
    </source>
</evidence>
<keyword evidence="4" id="KW-1185">Reference proteome</keyword>
<reference evidence="3 4" key="1">
    <citation type="journal article" date="2004" name="Science">
        <title>The genome of the diatom Thalassiosira pseudonana: ecology, evolution, and metabolism.</title>
        <authorList>
            <person name="Armbrust E.V."/>
            <person name="Berges J.A."/>
            <person name="Bowler C."/>
            <person name="Green B.R."/>
            <person name="Martinez D."/>
            <person name="Putnam N.H."/>
            <person name="Zhou S."/>
            <person name="Allen A.E."/>
            <person name="Apt K.E."/>
            <person name="Bechner M."/>
            <person name="Brzezinski M.A."/>
            <person name="Chaal B.K."/>
            <person name="Chiovitti A."/>
            <person name="Davis A.K."/>
            <person name="Demarest M.S."/>
            <person name="Detter J.C."/>
            <person name="Glavina T."/>
            <person name="Goodstein D."/>
            <person name="Hadi M.Z."/>
            <person name="Hellsten U."/>
            <person name="Hildebrand M."/>
            <person name="Jenkins B.D."/>
            <person name="Jurka J."/>
            <person name="Kapitonov V.V."/>
            <person name="Kroger N."/>
            <person name="Lau W.W."/>
            <person name="Lane T.W."/>
            <person name="Larimer F.W."/>
            <person name="Lippmeier J.C."/>
            <person name="Lucas S."/>
            <person name="Medina M."/>
            <person name="Montsant A."/>
            <person name="Obornik M."/>
            <person name="Parker M.S."/>
            <person name="Palenik B."/>
            <person name="Pazour G.J."/>
            <person name="Richardson P.M."/>
            <person name="Rynearson T.A."/>
            <person name="Saito M.A."/>
            <person name="Schwartz D.C."/>
            <person name="Thamatrakoln K."/>
            <person name="Valentin K."/>
            <person name="Vardi A."/>
            <person name="Wilkerson F.P."/>
            <person name="Rokhsar D.S."/>
        </authorList>
    </citation>
    <scope>NUCLEOTIDE SEQUENCE [LARGE SCALE GENOMIC DNA]</scope>
    <source>
        <strain evidence="3 4">CCMP1335</strain>
    </source>
</reference>
<dbReference type="GeneID" id="7442464"/>
<dbReference type="PANTHER" id="PTHR24153:SF8">
    <property type="entry name" value="FORKED, ISOFORM F"/>
    <property type="match status" value="1"/>
</dbReference>
<proteinExistence type="predicted"/>
<sequence length="225" mass="24326">MSPSNAAQELQQAMSYIAILLDVIDNQDWNTFSTVALANPRAFRTISRKIAVCPELNGMTLLHAVVRYNPPLEMVAEMMQLCPELVYAKDCLERTPLHVAAGSGASASLVKLLAKSFPEGCNAQDEDGRTPLHLACDSSCELFGDSAALPRGPPSYDVVRTLLSQSLHSVIIEDEDEMSPLEYAIVSDASIQVVSLLQKAAQKIVKQQRGNGNDVITREVAAVTA</sequence>
<dbReference type="InParanoid" id="B8BWW8"/>
<dbReference type="Pfam" id="PF12796">
    <property type="entry name" value="Ank_2"/>
    <property type="match status" value="1"/>
</dbReference>
<evidence type="ECO:0000256" key="2">
    <source>
        <dbReference type="ARBA" id="ARBA00023043"/>
    </source>
</evidence>
<evidence type="ECO:0000256" key="1">
    <source>
        <dbReference type="ARBA" id="ARBA00022737"/>
    </source>
</evidence>
<dbReference type="eggNOG" id="ENOG502T72I">
    <property type="taxonomic scope" value="Eukaryota"/>
</dbReference>
<dbReference type="InterPro" id="IPR036770">
    <property type="entry name" value="Ankyrin_rpt-contain_sf"/>
</dbReference>
<dbReference type="RefSeq" id="XP_002288667.1">
    <property type="nucleotide sequence ID" value="XM_002288631.1"/>
</dbReference>
<dbReference type="GO" id="GO:0051017">
    <property type="term" value="P:actin filament bundle assembly"/>
    <property type="evidence" value="ECO:0000318"/>
    <property type="project" value="GO_Central"/>
</dbReference>